<dbReference type="AlphaFoldDB" id="A0A387FQI1"/>
<dbReference type="Gene3D" id="2.40.33.20">
    <property type="entry name" value="PK beta-barrel domain-like"/>
    <property type="match status" value="1"/>
</dbReference>
<sequence>MLEERNRGRDDRPMKILAVCIGDAEILPGKSYRTGINKHAVGGTVMIDTEGIIGDAVCNGEHHGGRDQAVYVEGSLTLDWWSNELGRRLEPGTFGENIVIEGLDNREVAVGDRFIADDLVLEVTSARIPCSTFSAKMGDPKFVKRYTQAGRPGIYCRVIQNGTATAGTPVTYLPYAGARVTMPELMATFGRRLSPEDRARYLSAPIHYKLRALLDEEFVDP</sequence>
<dbReference type="PANTHER" id="PTHR30212">
    <property type="entry name" value="PROTEIN YIIM"/>
    <property type="match status" value="1"/>
</dbReference>
<dbReference type="Proteomes" id="UP000282195">
    <property type="component" value="Chromosome"/>
</dbReference>
<evidence type="ECO:0000313" key="3">
    <source>
        <dbReference type="Proteomes" id="UP000282195"/>
    </source>
</evidence>
<evidence type="ECO:0000259" key="1">
    <source>
        <dbReference type="PROSITE" id="PS51340"/>
    </source>
</evidence>
<dbReference type="EMBL" id="CP032694">
    <property type="protein sequence ID" value="AYG57492.1"/>
    <property type="molecule type" value="Genomic_DNA"/>
</dbReference>
<proteinExistence type="predicted"/>
<dbReference type="GO" id="GO:0030170">
    <property type="term" value="F:pyridoxal phosphate binding"/>
    <property type="evidence" value="ECO:0007669"/>
    <property type="project" value="InterPro"/>
</dbReference>
<keyword evidence="3" id="KW-1185">Reference proteome</keyword>
<dbReference type="KEGG" id="rjg:CCGE525_00620"/>
<evidence type="ECO:0000313" key="2">
    <source>
        <dbReference type="EMBL" id="AYG57492.1"/>
    </source>
</evidence>
<dbReference type="InterPro" id="IPR052353">
    <property type="entry name" value="Benzoxazolinone_Detox_Enz"/>
</dbReference>
<protein>
    <submittedName>
        <fullName evidence="2">MOSC domain-containing protein</fullName>
    </submittedName>
</protein>
<dbReference type="GO" id="GO:0003824">
    <property type="term" value="F:catalytic activity"/>
    <property type="evidence" value="ECO:0007669"/>
    <property type="project" value="InterPro"/>
</dbReference>
<name>A0A387FQI1_9HYPH</name>
<organism evidence="2 3">
    <name type="scientific">Rhizobium jaguaris</name>
    <dbReference type="NCBI Taxonomy" id="1312183"/>
    <lineage>
        <taxon>Bacteria</taxon>
        <taxon>Pseudomonadati</taxon>
        <taxon>Pseudomonadota</taxon>
        <taxon>Alphaproteobacteria</taxon>
        <taxon>Hyphomicrobiales</taxon>
        <taxon>Rhizobiaceae</taxon>
        <taxon>Rhizobium/Agrobacterium group</taxon>
        <taxon>Rhizobium</taxon>
    </lineage>
</organism>
<dbReference type="OrthoDB" id="9786134at2"/>
<dbReference type="PROSITE" id="PS51340">
    <property type="entry name" value="MOSC"/>
    <property type="match status" value="1"/>
</dbReference>
<reference evidence="2 3" key="1">
    <citation type="submission" date="2018-10" db="EMBL/GenBank/DDBJ databases">
        <title>Rhizobium etli, R. leguminosarum and a new Rhizobium genospecies from Phaseolus dumosus.</title>
        <authorList>
            <person name="Ramirez-Puebla S.T."/>
            <person name="Rogel-Hernandez M.A."/>
            <person name="Guerrero G."/>
            <person name="Ormeno-Orrillo E."/>
            <person name="Martinez-Romero J.C."/>
            <person name="Negrete-Yankelevich S."/>
            <person name="Martinez-Romero E."/>
        </authorList>
    </citation>
    <scope>NUCLEOTIDE SEQUENCE [LARGE SCALE GENOMIC DNA]</scope>
    <source>
        <strain evidence="2 3">CCGE525</strain>
    </source>
</reference>
<accession>A0A387FQI1</accession>
<dbReference type="PANTHER" id="PTHR30212:SF2">
    <property type="entry name" value="PROTEIN YIIM"/>
    <property type="match status" value="1"/>
</dbReference>
<dbReference type="InterPro" id="IPR005302">
    <property type="entry name" value="MoCF_Sase_C"/>
</dbReference>
<gene>
    <name evidence="2" type="ORF">CCGE525_00620</name>
</gene>
<dbReference type="InterPro" id="IPR011037">
    <property type="entry name" value="Pyrv_Knase-like_insert_dom_sf"/>
</dbReference>
<dbReference type="GO" id="GO:0030151">
    <property type="term" value="F:molybdenum ion binding"/>
    <property type="evidence" value="ECO:0007669"/>
    <property type="project" value="InterPro"/>
</dbReference>
<dbReference type="SUPFAM" id="SSF50800">
    <property type="entry name" value="PK beta-barrel domain-like"/>
    <property type="match status" value="1"/>
</dbReference>
<dbReference type="Pfam" id="PF03473">
    <property type="entry name" value="MOSC"/>
    <property type="match status" value="1"/>
</dbReference>
<feature type="domain" description="MOSC" evidence="1">
    <location>
        <begin position="39"/>
        <end position="173"/>
    </location>
</feature>